<dbReference type="FunFam" id="3.40.190.10:FF:000005">
    <property type="entry name" value="Porphobilinogen deaminase"/>
    <property type="match status" value="1"/>
</dbReference>
<evidence type="ECO:0000259" key="12">
    <source>
        <dbReference type="Pfam" id="PF08659"/>
    </source>
</evidence>
<evidence type="ECO:0000259" key="10">
    <source>
        <dbReference type="Pfam" id="PF01379"/>
    </source>
</evidence>
<dbReference type="Pfam" id="PF01379">
    <property type="entry name" value="Porphobil_deam"/>
    <property type="match status" value="1"/>
</dbReference>
<dbReference type="Pfam" id="PF08659">
    <property type="entry name" value="KR"/>
    <property type="match status" value="1"/>
</dbReference>
<evidence type="ECO:0000256" key="9">
    <source>
        <dbReference type="ARBA" id="ARBA00033064"/>
    </source>
</evidence>
<dbReference type="InterPro" id="IPR013968">
    <property type="entry name" value="PKS_KR"/>
</dbReference>
<protein>
    <recommendedName>
        <fullName evidence="4">hydroxymethylbilane synthase</fullName>
        <ecNumber evidence="4">2.5.1.61</ecNumber>
    </recommendedName>
    <alternativeName>
        <fullName evidence="9">Hydroxymethylbilane synthase</fullName>
    </alternativeName>
    <alternativeName>
        <fullName evidence="8">Pre-uroporphyrinogen synthase</fullName>
    </alternativeName>
</protein>
<gene>
    <name evidence="13" type="ORF">DL764_005274</name>
</gene>
<dbReference type="GO" id="GO:0006782">
    <property type="term" value="P:protoporphyrinogen IX biosynthetic process"/>
    <property type="evidence" value="ECO:0007669"/>
    <property type="project" value="UniProtKB-UniPathway"/>
</dbReference>
<comment type="cofactor">
    <cofactor evidence="1">
        <name>dipyrromethane</name>
        <dbReference type="ChEBI" id="CHEBI:60342"/>
    </cofactor>
</comment>
<dbReference type="PANTHER" id="PTHR11557:SF0">
    <property type="entry name" value="PORPHOBILINOGEN DEAMINASE"/>
    <property type="match status" value="1"/>
</dbReference>
<keyword evidence="7" id="KW-0627">Porphyrin biosynthesis</keyword>
<evidence type="ECO:0000313" key="13">
    <source>
        <dbReference type="EMBL" id="RYP03227.1"/>
    </source>
</evidence>
<evidence type="ECO:0000256" key="4">
    <source>
        <dbReference type="ARBA" id="ARBA00012655"/>
    </source>
</evidence>
<keyword evidence="6" id="KW-0350">Heme biosynthesis</keyword>
<comment type="pathway">
    <text evidence="2">Porphyrin-containing compound metabolism; protoporphyrin-IX biosynthesis; coproporphyrinogen-III from 5-aminolevulinate: step 2/4.</text>
</comment>
<dbReference type="EC" id="2.5.1.61" evidence="4"/>
<dbReference type="Gene3D" id="3.30.160.40">
    <property type="entry name" value="Porphobilinogen deaminase, C-terminal domain"/>
    <property type="match status" value="1"/>
</dbReference>
<dbReference type="SUPFAM" id="SSF54782">
    <property type="entry name" value="Porphobilinogen deaminase (hydroxymethylbilane synthase), C-terminal domain"/>
    <property type="match status" value="1"/>
</dbReference>
<dbReference type="Gene3D" id="3.40.190.10">
    <property type="entry name" value="Periplasmic binding protein-like II"/>
    <property type="match status" value="1"/>
</dbReference>
<evidence type="ECO:0000256" key="3">
    <source>
        <dbReference type="ARBA" id="ARBA00005638"/>
    </source>
</evidence>
<evidence type="ECO:0000256" key="2">
    <source>
        <dbReference type="ARBA" id="ARBA00004735"/>
    </source>
</evidence>
<dbReference type="SUPFAM" id="SSF51735">
    <property type="entry name" value="NAD(P)-binding Rossmann-fold domains"/>
    <property type="match status" value="1"/>
</dbReference>
<dbReference type="PANTHER" id="PTHR11557">
    <property type="entry name" value="PORPHOBILINOGEN DEAMINASE"/>
    <property type="match status" value="1"/>
</dbReference>
<evidence type="ECO:0000313" key="14">
    <source>
        <dbReference type="Proteomes" id="UP000293360"/>
    </source>
</evidence>
<dbReference type="InterPro" id="IPR000860">
    <property type="entry name" value="HemC"/>
</dbReference>
<dbReference type="UniPathway" id="UPA00251">
    <property type="reaction ID" value="UER00319"/>
</dbReference>
<dbReference type="InterPro" id="IPR036291">
    <property type="entry name" value="NAD(P)-bd_dom_sf"/>
</dbReference>
<dbReference type="Proteomes" id="UP000293360">
    <property type="component" value="Unassembled WGS sequence"/>
</dbReference>
<reference evidence="13 14" key="1">
    <citation type="submission" date="2018-06" db="EMBL/GenBank/DDBJ databases">
        <title>Complete Genomes of Monosporascus.</title>
        <authorList>
            <person name="Robinson A.J."/>
            <person name="Natvig D.O."/>
        </authorList>
    </citation>
    <scope>NUCLEOTIDE SEQUENCE [LARGE SCALE GENOMIC DNA]</scope>
    <source>
        <strain evidence="13 14">CBS 110550</strain>
    </source>
</reference>
<accession>A0A4Q4TD21</accession>
<keyword evidence="5" id="KW-0808">Transferase</keyword>
<keyword evidence="14" id="KW-1185">Reference proteome</keyword>
<evidence type="ECO:0000256" key="7">
    <source>
        <dbReference type="ARBA" id="ARBA00023244"/>
    </source>
</evidence>
<evidence type="ECO:0000256" key="8">
    <source>
        <dbReference type="ARBA" id="ARBA00030685"/>
    </source>
</evidence>
<organism evidence="13 14">
    <name type="scientific">Monosporascus ibericus</name>
    <dbReference type="NCBI Taxonomy" id="155417"/>
    <lineage>
        <taxon>Eukaryota</taxon>
        <taxon>Fungi</taxon>
        <taxon>Dikarya</taxon>
        <taxon>Ascomycota</taxon>
        <taxon>Pezizomycotina</taxon>
        <taxon>Sordariomycetes</taxon>
        <taxon>Xylariomycetidae</taxon>
        <taxon>Xylariales</taxon>
        <taxon>Xylariales incertae sedis</taxon>
        <taxon>Monosporascus</taxon>
    </lineage>
</organism>
<dbReference type="GO" id="GO:0004418">
    <property type="term" value="F:hydroxymethylbilane synthase activity"/>
    <property type="evidence" value="ECO:0007669"/>
    <property type="project" value="UniProtKB-EC"/>
</dbReference>
<comment type="similarity">
    <text evidence="3">Belongs to the HMBS family.</text>
</comment>
<proteinExistence type="inferred from homology"/>
<dbReference type="InterPro" id="IPR022417">
    <property type="entry name" value="Porphobilin_deaminase_N"/>
</dbReference>
<dbReference type="PRINTS" id="PR00151">
    <property type="entry name" value="PORPHBDMNASE"/>
</dbReference>
<sequence length="428" mass="46099">MLAVTTAKPRIPVARWSRGLEVGRIIPRAWAVLSNFVRGSVTDHTDVKFAVEWVPVSLKGIIQMGMDGTGLDFFLLMSSLSGIIGQVGQANYTEADSFLDASVTYRSVIGLPHTAINVGALEGVGYLSENSDLLEEMKGTEWRSITEKQLLEAFGTASKRSLTPEGEKKSTPGALPIIPVLGLDYKYANQAPDPCDLAAIPLRDDPRNALIIKDGLPYTSLQMLPEGAVVGTSSVRRFAQLRRLLPHLRLVNLRGNVKTRLAKVDDPEGEYTCMVMSACGLEHVGLGHRINQYLGSKDGGILHAAGQGALGLEIRKGDTKTLDLLNQLVDQKSSLTLAERVLMCTLKGGCSIPIGVETEWLSVSNDMLKLRAIVVSLNGSQSVQDAIDVTLQTNDEVTALGQELAARLEKAGAHAILNGINTNRPAKE</sequence>
<feature type="domain" description="Ketoreductase (KR)" evidence="12">
    <location>
        <begin position="69"/>
        <end position="122"/>
    </location>
</feature>
<dbReference type="InterPro" id="IPR036803">
    <property type="entry name" value="Porphobilinogen_deaminase_C_sf"/>
</dbReference>
<dbReference type="EMBL" id="QJNU01000274">
    <property type="protein sequence ID" value="RYP03227.1"/>
    <property type="molecule type" value="Genomic_DNA"/>
</dbReference>
<dbReference type="Pfam" id="PF03900">
    <property type="entry name" value="Porphobil_deamC"/>
    <property type="match status" value="1"/>
</dbReference>
<evidence type="ECO:0000259" key="11">
    <source>
        <dbReference type="Pfam" id="PF03900"/>
    </source>
</evidence>
<evidence type="ECO:0000256" key="6">
    <source>
        <dbReference type="ARBA" id="ARBA00023133"/>
    </source>
</evidence>
<name>A0A4Q4TD21_9PEZI</name>
<comment type="caution">
    <text evidence="13">The sequence shown here is derived from an EMBL/GenBank/DDBJ whole genome shotgun (WGS) entry which is preliminary data.</text>
</comment>
<feature type="domain" description="Porphobilinogen deaminase N-terminal" evidence="10">
    <location>
        <begin position="190"/>
        <end position="322"/>
    </location>
</feature>
<dbReference type="NCBIfam" id="TIGR00212">
    <property type="entry name" value="hemC"/>
    <property type="match status" value="1"/>
</dbReference>
<dbReference type="OrthoDB" id="564646at2759"/>
<dbReference type="SUPFAM" id="SSF53850">
    <property type="entry name" value="Periplasmic binding protein-like II"/>
    <property type="match status" value="1"/>
</dbReference>
<dbReference type="InterPro" id="IPR022418">
    <property type="entry name" value="Porphobilinogen_deaminase_C"/>
</dbReference>
<dbReference type="GO" id="GO:0005737">
    <property type="term" value="C:cytoplasm"/>
    <property type="evidence" value="ECO:0007669"/>
    <property type="project" value="TreeGrafter"/>
</dbReference>
<dbReference type="Gene3D" id="3.40.50.720">
    <property type="entry name" value="NAD(P)-binding Rossmann-like Domain"/>
    <property type="match status" value="1"/>
</dbReference>
<dbReference type="STRING" id="155417.A0A4Q4TD21"/>
<feature type="domain" description="Porphobilinogen deaminase C-terminal" evidence="11">
    <location>
        <begin position="337"/>
        <end position="409"/>
    </location>
</feature>
<evidence type="ECO:0000256" key="1">
    <source>
        <dbReference type="ARBA" id="ARBA00001916"/>
    </source>
</evidence>
<dbReference type="PROSITE" id="PS00533">
    <property type="entry name" value="PORPHOBILINOGEN_DEAM"/>
    <property type="match status" value="1"/>
</dbReference>
<dbReference type="AlphaFoldDB" id="A0A4Q4TD21"/>
<dbReference type="InterPro" id="IPR022419">
    <property type="entry name" value="Porphobilin_deaminase_cofac_BS"/>
</dbReference>
<evidence type="ECO:0000256" key="5">
    <source>
        <dbReference type="ARBA" id="ARBA00022679"/>
    </source>
</evidence>